<sequence length="425" mass="48038">MIVEGSLELKDYMYEMRRCMRCASCKWLDHIYMPDNRFVYRCPSYGKYYFSKVAYGRLKLGLALTEDRLKDSPGMKDMVFQCLMCGACDSGCKRNLDLEINYSLEALRGHMVESGRYPKQHQKLIDNVVKSKNRYGLPAKERTAWKPTKAKKKADTVYFAGCGASYKQTQVAQATDKILGKLGGYMLLPGEQCCGHPLFAMGHFEAFKKQMEMNLKALAKTGAKRLVTACAECYKTWKVDYPRLMKKSTCDLPFEVVHITELVDEALGKGELELKGKLDMKLAWHDPCNLGRMSEPYTHWEGDRGQWGCLEPAKGFEAKQFNRGTAGTYEAPRNILKALQGVELVELKRHHEFSWCCGGHGGVPEAYPDLAAYAVDERLEEAKAVGAEAVVSACPYCKEQFEAGQKKRDHQVQVFDITELIAQAL</sequence>
<dbReference type="InterPro" id="IPR004017">
    <property type="entry name" value="Cys_rich_dom"/>
</dbReference>
<dbReference type="KEGG" id="dmp:FAK_08500"/>
<feature type="domain" description="Cysteine-rich" evidence="6">
    <location>
        <begin position="329"/>
        <end position="401"/>
    </location>
</feature>
<evidence type="ECO:0000256" key="4">
    <source>
        <dbReference type="ARBA" id="ARBA00023004"/>
    </source>
</evidence>
<dbReference type="PANTHER" id="PTHR43255">
    <property type="entry name" value="IRON-SULFUR-BINDING OXIDOREDUCTASE FADF-RELATED-RELATED"/>
    <property type="match status" value="1"/>
</dbReference>
<evidence type="ECO:0000256" key="3">
    <source>
        <dbReference type="ARBA" id="ARBA00023002"/>
    </source>
</evidence>
<dbReference type="GO" id="GO:0016491">
    <property type="term" value="F:oxidoreductase activity"/>
    <property type="evidence" value="ECO:0007669"/>
    <property type="project" value="UniProtKB-KW"/>
</dbReference>
<feature type="domain" description="Cysteine-rich" evidence="6">
    <location>
        <begin position="157"/>
        <end position="234"/>
    </location>
</feature>
<dbReference type="InterPro" id="IPR017896">
    <property type="entry name" value="4Fe4S_Fe-S-bd"/>
</dbReference>
<dbReference type="RefSeq" id="WP_338605530.1">
    <property type="nucleotide sequence ID" value="NZ_AP028679.1"/>
</dbReference>
<dbReference type="InterPro" id="IPR051460">
    <property type="entry name" value="HdrC_iron-sulfur_subunit"/>
</dbReference>
<organism evidence="8 9">
    <name type="scientific">Desulfoferula mesophila</name>
    <dbReference type="NCBI Taxonomy" id="3058419"/>
    <lineage>
        <taxon>Bacteria</taxon>
        <taxon>Pseudomonadati</taxon>
        <taxon>Thermodesulfobacteriota</taxon>
        <taxon>Desulfarculia</taxon>
        <taxon>Desulfarculales</taxon>
        <taxon>Desulfarculaceae</taxon>
        <taxon>Desulfoferula</taxon>
    </lineage>
</organism>
<keyword evidence="9" id="KW-1185">Reference proteome</keyword>
<protein>
    <submittedName>
        <fullName evidence="8">Disulfide reductase</fullName>
    </submittedName>
</protein>
<evidence type="ECO:0000313" key="9">
    <source>
        <dbReference type="Proteomes" id="UP001366166"/>
    </source>
</evidence>
<keyword evidence="3" id="KW-0560">Oxidoreductase</keyword>
<keyword evidence="5" id="KW-0411">Iron-sulfur</keyword>
<dbReference type="GO" id="GO:0046872">
    <property type="term" value="F:metal ion binding"/>
    <property type="evidence" value="ECO:0007669"/>
    <property type="project" value="UniProtKB-KW"/>
</dbReference>
<accession>A0AAU9EEV2</accession>
<dbReference type="GO" id="GO:0051539">
    <property type="term" value="F:4 iron, 4 sulfur cluster binding"/>
    <property type="evidence" value="ECO:0007669"/>
    <property type="project" value="UniProtKB-KW"/>
</dbReference>
<evidence type="ECO:0000259" key="7">
    <source>
        <dbReference type="Pfam" id="PF13183"/>
    </source>
</evidence>
<proteinExistence type="predicted"/>
<reference evidence="9" key="1">
    <citation type="journal article" date="2023" name="Arch. Microbiol.">
        <title>Desulfoferula mesophilus gen. nov. sp. nov., a mesophilic sulfate-reducing bacterium isolated from a brackish lake sediment.</title>
        <authorList>
            <person name="Watanabe T."/>
            <person name="Yabe T."/>
            <person name="Tsuji J.M."/>
            <person name="Fukui M."/>
        </authorList>
    </citation>
    <scope>NUCLEOTIDE SEQUENCE [LARGE SCALE GENOMIC DNA]</scope>
    <source>
        <strain evidence="9">12FAK</strain>
    </source>
</reference>
<dbReference type="Proteomes" id="UP001366166">
    <property type="component" value="Chromosome"/>
</dbReference>
<keyword evidence="1" id="KW-0004">4Fe-4S</keyword>
<keyword evidence="4" id="KW-0408">Iron</keyword>
<dbReference type="AlphaFoldDB" id="A0AAU9EEV2"/>
<evidence type="ECO:0000259" key="6">
    <source>
        <dbReference type="Pfam" id="PF02754"/>
    </source>
</evidence>
<evidence type="ECO:0000256" key="2">
    <source>
        <dbReference type="ARBA" id="ARBA00022723"/>
    </source>
</evidence>
<dbReference type="EMBL" id="AP028679">
    <property type="protein sequence ID" value="BEQ13784.1"/>
    <property type="molecule type" value="Genomic_DNA"/>
</dbReference>
<evidence type="ECO:0000256" key="5">
    <source>
        <dbReference type="ARBA" id="ARBA00023014"/>
    </source>
</evidence>
<dbReference type="Pfam" id="PF02754">
    <property type="entry name" value="CCG"/>
    <property type="match status" value="2"/>
</dbReference>
<keyword evidence="2" id="KW-0479">Metal-binding</keyword>
<feature type="domain" description="4Fe-4S ferredoxin-type" evidence="7">
    <location>
        <begin position="15"/>
        <end position="95"/>
    </location>
</feature>
<gene>
    <name evidence="8" type="ORF">FAK_08500</name>
</gene>
<evidence type="ECO:0000313" key="8">
    <source>
        <dbReference type="EMBL" id="BEQ13784.1"/>
    </source>
</evidence>
<dbReference type="Pfam" id="PF13183">
    <property type="entry name" value="Fer4_8"/>
    <property type="match status" value="1"/>
</dbReference>
<dbReference type="PANTHER" id="PTHR43255:SF1">
    <property type="entry name" value="IRON-SULFUR-BINDING OXIDOREDUCTASE FADF-RELATED"/>
    <property type="match status" value="1"/>
</dbReference>
<evidence type="ECO:0000256" key="1">
    <source>
        <dbReference type="ARBA" id="ARBA00022485"/>
    </source>
</evidence>
<dbReference type="GO" id="GO:0005886">
    <property type="term" value="C:plasma membrane"/>
    <property type="evidence" value="ECO:0007669"/>
    <property type="project" value="TreeGrafter"/>
</dbReference>
<name>A0AAU9EEV2_9BACT</name>